<dbReference type="Gene3D" id="3.30.565.40">
    <property type="entry name" value="Fervidobacterium nodosum Rt17-B1 like"/>
    <property type="match status" value="1"/>
</dbReference>
<evidence type="ECO:0000313" key="5">
    <source>
        <dbReference type="EMBL" id="MTT76490.1"/>
    </source>
</evidence>
<dbReference type="Proteomes" id="UP000443070">
    <property type="component" value="Unassembled WGS sequence"/>
</dbReference>
<evidence type="ECO:0000313" key="8">
    <source>
        <dbReference type="Proteomes" id="UP000484547"/>
    </source>
</evidence>
<feature type="domain" description="DUF3298" evidence="2">
    <location>
        <begin position="187"/>
        <end position="261"/>
    </location>
</feature>
<dbReference type="EMBL" id="CBDS010000002">
    <property type="protein sequence ID" value="CDB44845.1"/>
    <property type="molecule type" value="Genomic_DNA"/>
</dbReference>
<dbReference type="AlphaFoldDB" id="A0A3G9H3B0"/>
<evidence type="ECO:0000313" key="7">
    <source>
        <dbReference type="Proteomes" id="UP000443070"/>
    </source>
</evidence>
<name>A0A3G9H3B0_9FIRM</name>
<proteinExistence type="predicted"/>
<keyword evidence="1" id="KW-0732">Signal</keyword>
<feature type="signal peptide" evidence="1">
    <location>
        <begin position="1"/>
        <end position="26"/>
    </location>
</feature>
<evidence type="ECO:0000256" key="1">
    <source>
        <dbReference type="SAM" id="SignalP"/>
    </source>
</evidence>
<evidence type="ECO:0000313" key="6">
    <source>
        <dbReference type="EMBL" id="MTU04689.1"/>
    </source>
</evidence>
<organism evidence="4">
    <name type="scientific">Phascolarctobacterium faecium</name>
    <dbReference type="NCBI Taxonomy" id="33025"/>
    <lineage>
        <taxon>Bacteria</taxon>
        <taxon>Bacillati</taxon>
        <taxon>Bacillota</taxon>
        <taxon>Negativicutes</taxon>
        <taxon>Acidaminococcales</taxon>
        <taxon>Acidaminococcaceae</taxon>
        <taxon>Phascolarctobacterium</taxon>
    </lineage>
</organism>
<dbReference type="RefSeq" id="WP_021717032.1">
    <property type="nucleotide sequence ID" value="NZ_AP019004.1"/>
</dbReference>
<protein>
    <submittedName>
        <fullName evidence="5">DUF3298 domain-containing protein</fullName>
    </submittedName>
    <submittedName>
        <fullName evidence="4">KWG Leptospira repeat protein</fullName>
    </submittedName>
</protein>
<keyword evidence="7" id="KW-1185">Reference proteome</keyword>
<dbReference type="OrthoDB" id="5637at2"/>
<accession>R6I680</accession>
<accession>A0A3G9H3B0</accession>
<comment type="caution">
    <text evidence="4">The sequence shown here is derived from an EMBL/GenBank/DDBJ whole genome shotgun (WGS) entry which is preliminary data.</text>
</comment>
<dbReference type="InterPro" id="IPR021729">
    <property type="entry name" value="DUF3298"/>
</dbReference>
<reference evidence="7 8" key="2">
    <citation type="journal article" date="2019" name="Nat. Med.">
        <title>A library of human gut bacterial isolates paired with longitudinal multiomics data enables mechanistic microbiome research.</title>
        <authorList>
            <person name="Poyet M."/>
            <person name="Groussin M."/>
            <person name="Gibbons S.M."/>
            <person name="Avila-Pacheco J."/>
            <person name="Jiang X."/>
            <person name="Kearney S.M."/>
            <person name="Perrotta A.R."/>
            <person name="Berdy B."/>
            <person name="Zhao S."/>
            <person name="Lieberman T.D."/>
            <person name="Swanson P.K."/>
            <person name="Smith M."/>
            <person name="Roesemann S."/>
            <person name="Alexander J.E."/>
            <person name="Rich S.A."/>
            <person name="Livny J."/>
            <person name="Vlamakis H."/>
            <person name="Clish C."/>
            <person name="Bullock K."/>
            <person name="Deik A."/>
            <person name="Scott J."/>
            <person name="Pierce K.A."/>
            <person name="Xavier R.J."/>
            <person name="Alm E.J."/>
        </authorList>
    </citation>
    <scope>NUCLEOTIDE SEQUENCE [LARGE SCALE GENOMIC DNA]</scope>
    <source>
        <strain evidence="5 8">BIOML-A13</strain>
        <strain evidence="6 7">BIOML-A3</strain>
    </source>
</reference>
<evidence type="ECO:0000259" key="3">
    <source>
        <dbReference type="Pfam" id="PF13739"/>
    </source>
</evidence>
<feature type="domain" description="Deacetylase PdaC" evidence="3">
    <location>
        <begin position="41"/>
        <end position="168"/>
    </location>
</feature>
<sequence>MKMSRKFITAGVAGVMALGIAVSAWAAEPQITDQKIRSGGVTVNIPVVKGAVGGAEVDDKVNMAIDFNIVKKLYAYLPGGSNGLSLQENYYPEFDGYGGAKASREFVTDIAGFINRQLQNQAQAAHKAGSHVKQYTFDGRYQVRFNSEELLSLEQTYMDYLGGAHPNTYLDTINVNLKNGKLLSLGDMFKAGSNYLPRLNAIVAKQVADEQQLKGFFDKKVEVNGTENFYITDNADLVIVYPPYAVAPYAAGTIEFIIPVSQVADIFNFKLE</sequence>
<gene>
    <name evidence="4" type="ORF">BN533_00128</name>
    <name evidence="5" type="ORF">GMD11_09455</name>
    <name evidence="6" type="ORF">GMD18_09790</name>
</gene>
<dbReference type="Proteomes" id="UP000484547">
    <property type="component" value="Unassembled WGS sequence"/>
</dbReference>
<dbReference type="Pfam" id="PF13739">
    <property type="entry name" value="PdaC"/>
    <property type="match status" value="1"/>
</dbReference>
<dbReference type="InterPro" id="IPR025303">
    <property type="entry name" value="PdaC"/>
</dbReference>
<dbReference type="Gene3D" id="3.90.640.20">
    <property type="entry name" value="Heat-shock cognate protein, ATPase"/>
    <property type="match status" value="1"/>
</dbReference>
<reference evidence="4" key="1">
    <citation type="submission" date="2012-11" db="EMBL/GenBank/DDBJ databases">
        <title>Dependencies among metagenomic species, viruses, plasmids and units of genetic variation.</title>
        <authorList>
            <person name="Nielsen H.B."/>
            <person name="Almeida M."/>
            <person name="Juncker A.S."/>
            <person name="Rasmussen S."/>
            <person name="Li J."/>
            <person name="Sunagawa S."/>
            <person name="Plichta D."/>
            <person name="Gautier L."/>
            <person name="Le Chatelier E."/>
            <person name="Peletier E."/>
            <person name="Bonde I."/>
            <person name="Nielsen T."/>
            <person name="Manichanh C."/>
            <person name="Arumugam M."/>
            <person name="Batto J."/>
            <person name="Santos M.B.Q.D."/>
            <person name="Blom N."/>
            <person name="Borruel N."/>
            <person name="Burgdorf K.S."/>
            <person name="Boumezbeur F."/>
            <person name="Casellas F."/>
            <person name="Dore J."/>
            <person name="Guarner F."/>
            <person name="Hansen T."/>
            <person name="Hildebrand F."/>
            <person name="Kaas R.S."/>
            <person name="Kennedy S."/>
            <person name="Kristiansen K."/>
            <person name="Kultima J.R."/>
            <person name="Leonard P."/>
            <person name="Levenez F."/>
            <person name="Lund O."/>
            <person name="Moumen B."/>
            <person name="Le Paslier D."/>
            <person name="Pons N."/>
            <person name="Pedersen O."/>
            <person name="Prifti E."/>
            <person name="Qin J."/>
            <person name="Raes J."/>
            <person name="Tap J."/>
            <person name="Tims S."/>
            <person name="Ussery D.W."/>
            <person name="Yamada T."/>
            <person name="MetaHit consortium"/>
            <person name="Renault P."/>
            <person name="Sicheritz-Ponten T."/>
            <person name="Bork P."/>
            <person name="Wang J."/>
            <person name="Brunak S."/>
            <person name="Ehrlich S.D."/>
        </authorList>
    </citation>
    <scope>NUCLEOTIDE SEQUENCE [LARGE SCALE GENOMIC DNA]</scope>
</reference>
<feature type="chain" id="PRO_5044594279" evidence="1">
    <location>
        <begin position="27"/>
        <end position="272"/>
    </location>
</feature>
<dbReference type="InterPro" id="IPR037126">
    <property type="entry name" value="PdaC/RsiV-like_sf"/>
</dbReference>
<dbReference type="GeneID" id="49407906"/>
<dbReference type="EMBL" id="WNBM01000008">
    <property type="protein sequence ID" value="MTT76490.1"/>
    <property type="molecule type" value="Genomic_DNA"/>
</dbReference>
<evidence type="ECO:0000313" key="4">
    <source>
        <dbReference type="EMBL" id="CDB44845.1"/>
    </source>
</evidence>
<evidence type="ECO:0000259" key="2">
    <source>
        <dbReference type="Pfam" id="PF11738"/>
    </source>
</evidence>
<dbReference type="Pfam" id="PF11738">
    <property type="entry name" value="DUF3298"/>
    <property type="match status" value="1"/>
</dbReference>
<dbReference type="EMBL" id="WNBW01000010">
    <property type="protein sequence ID" value="MTU04689.1"/>
    <property type="molecule type" value="Genomic_DNA"/>
</dbReference>